<evidence type="ECO:0000256" key="1">
    <source>
        <dbReference type="ARBA" id="ARBA00001917"/>
    </source>
</evidence>
<dbReference type="InterPro" id="IPR019575">
    <property type="entry name" value="Nuop51_4Fe4S-bd"/>
</dbReference>
<evidence type="ECO:0000313" key="13">
    <source>
        <dbReference type="Proteomes" id="UP001056336"/>
    </source>
</evidence>
<feature type="domain" description="NADH-ubiquinone oxidoreductase 51kDa subunit FMN-binding" evidence="10">
    <location>
        <begin position="70"/>
        <end position="225"/>
    </location>
</feature>
<keyword evidence="4" id="KW-0004">4Fe-4S</keyword>
<dbReference type="Gene3D" id="3.40.50.11540">
    <property type="entry name" value="NADH-ubiquinone oxidoreductase 51kDa subunit"/>
    <property type="match status" value="1"/>
</dbReference>
<dbReference type="InterPro" id="IPR037225">
    <property type="entry name" value="Nuo51_FMN-bd_sf"/>
</dbReference>
<comment type="cofactor">
    <cofactor evidence="2">
        <name>[4Fe-4S] cluster</name>
        <dbReference type="ChEBI" id="CHEBI:49883"/>
    </cofactor>
</comment>
<evidence type="ECO:0000256" key="6">
    <source>
        <dbReference type="ARBA" id="ARBA00022643"/>
    </source>
</evidence>
<keyword evidence="8" id="KW-0408">Iron</keyword>
<keyword evidence="9" id="KW-0411">Iron-sulfur</keyword>
<organism evidence="12 13">
    <name type="scientific">Jatrophihabitans telluris</name>
    <dbReference type="NCBI Taxonomy" id="2038343"/>
    <lineage>
        <taxon>Bacteria</taxon>
        <taxon>Bacillati</taxon>
        <taxon>Actinomycetota</taxon>
        <taxon>Actinomycetes</taxon>
        <taxon>Jatrophihabitantales</taxon>
        <taxon>Jatrophihabitantaceae</taxon>
        <taxon>Jatrophihabitans</taxon>
    </lineage>
</organism>
<keyword evidence="5" id="KW-0285">Flavoprotein</keyword>
<accession>A0ABY4QYP6</accession>
<dbReference type="SUPFAM" id="SSF142019">
    <property type="entry name" value="Nqo1 FMN-binding domain-like"/>
    <property type="match status" value="1"/>
</dbReference>
<dbReference type="Gene3D" id="3.10.20.600">
    <property type="match status" value="1"/>
</dbReference>
<comment type="cofactor">
    <cofactor evidence="1">
        <name>FMN</name>
        <dbReference type="ChEBI" id="CHEBI:58210"/>
    </cofactor>
</comment>
<dbReference type="InterPro" id="IPR011538">
    <property type="entry name" value="Nuo51_FMN-bd"/>
</dbReference>
<evidence type="ECO:0000259" key="11">
    <source>
        <dbReference type="Pfam" id="PF10589"/>
    </source>
</evidence>
<feature type="domain" description="NADH-ubiquinone oxidoreductase 51kDa subunit iron-sulphur binding" evidence="11">
    <location>
        <begin position="333"/>
        <end position="411"/>
    </location>
</feature>
<evidence type="ECO:0000256" key="7">
    <source>
        <dbReference type="ARBA" id="ARBA00022723"/>
    </source>
</evidence>
<dbReference type="Pfam" id="PF10589">
    <property type="entry name" value="NADH_4Fe-4S"/>
    <property type="match status" value="1"/>
</dbReference>
<evidence type="ECO:0000256" key="8">
    <source>
        <dbReference type="ARBA" id="ARBA00023004"/>
    </source>
</evidence>
<dbReference type="InterPro" id="IPR037207">
    <property type="entry name" value="Nuop51_4Fe4S-bd_sf"/>
</dbReference>
<dbReference type="PANTHER" id="PTHR11780:SF10">
    <property type="entry name" value="NADH DEHYDROGENASE [UBIQUINONE] FLAVOPROTEIN 1, MITOCHONDRIAL"/>
    <property type="match status" value="1"/>
</dbReference>
<dbReference type="RefSeq" id="WP_249771683.1">
    <property type="nucleotide sequence ID" value="NZ_CP097332.1"/>
</dbReference>
<dbReference type="Pfam" id="PF01512">
    <property type="entry name" value="Complex1_51K"/>
    <property type="match status" value="1"/>
</dbReference>
<comment type="similarity">
    <text evidence="3">Belongs to the complex I 51 kDa subunit family.</text>
</comment>
<protein>
    <submittedName>
        <fullName evidence="12">Proton-conducting membrane transporter</fullName>
    </submittedName>
</protein>
<evidence type="ECO:0000256" key="4">
    <source>
        <dbReference type="ARBA" id="ARBA00022485"/>
    </source>
</evidence>
<keyword evidence="6" id="KW-0288">FMN</keyword>
<evidence type="ECO:0000259" key="10">
    <source>
        <dbReference type="Pfam" id="PF01512"/>
    </source>
</evidence>
<evidence type="ECO:0000256" key="2">
    <source>
        <dbReference type="ARBA" id="ARBA00001966"/>
    </source>
</evidence>
<sequence>MTAVLDPAPVASSGAAAQFDSGAIPVGWLGQPQLLRGIDRRDLTDYRQHLAEHEAFGSPSTAQLLDLLDQVSLVGRGGAAFPLARKLRSLSNPQGGRRPVVVVNGCEGEPSSAKDLLLLGSVPHLVLDGAAIVAEAIGADRIVVAVTDVSLRVRLSQALRGRPDAGRFELHTLPDHFVSGEARALVAGLNGEPALPPGRRVIPTVRGVDGRPTLLSNAETYAQLARLVRVGAPAFAAQGTANEPGTTLLTVTGAVARPAVLEVPHGISVGAVAEVVGAARSQAVVVGGFHGAWLDADPALVLGRVELAAAGGTLGAGALTFLGEHTCGLAELTRVAQWLAGQSARQCGPCAFGLPALVDDLTALTAGRTDATLATRHASLVRGRGACAHPDGASRFVLSGLRVLADEVARHRQLGGCGRVDAGDLPLSRAAAFRIAAGRKGR</sequence>
<evidence type="ECO:0000313" key="12">
    <source>
        <dbReference type="EMBL" id="UQX88312.1"/>
    </source>
</evidence>
<dbReference type="InterPro" id="IPR050837">
    <property type="entry name" value="ComplexI_51kDa_subunit"/>
</dbReference>
<reference evidence="12" key="2">
    <citation type="submission" date="2022-05" db="EMBL/GenBank/DDBJ databases">
        <authorList>
            <person name="Kim J.-S."/>
            <person name="Lee K."/>
            <person name="Suh M."/>
            <person name="Eom M."/>
            <person name="Kim J.-S."/>
            <person name="Kim D.-S."/>
            <person name="Ko S.-H."/>
            <person name="Shin Y."/>
            <person name="Lee J.-S."/>
        </authorList>
    </citation>
    <scope>NUCLEOTIDE SEQUENCE</scope>
    <source>
        <strain evidence="12">N237</strain>
    </source>
</reference>
<dbReference type="SUPFAM" id="SSF142984">
    <property type="entry name" value="Nqo1 middle domain-like"/>
    <property type="match status" value="1"/>
</dbReference>
<proteinExistence type="inferred from homology"/>
<evidence type="ECO:0000256" key="9">
    <source>
        <dbReference type="ARBA" id="ARBA00023014"/>
    </source>
</evidence>
<evidence type="ECO:0000256" key="3">
    <source>
        <dbReference type="ARBA" id="ARBA00007523"/>
    </source>
</evidence>
<gene>
    <name evidence="12" type="ORF">M6D93_18815</name>
</gene>
<dbReference type="EMBL" id="CP097332">
    <property type="protein sequence ID" value="UQX88312.1"/>
    <property type="molecule type" value="Genomic_DNA"/>
</dbReference>
<dbReference type="SUPFAM" id="SSF140490">
    <property type="entry name" value="Nqo1C-terminal domain-like"/>
    <property type="match status" value="1"/>
</dbReference>
<dbReference type="Gene3D" id="1.20.1440.230">
    <property type="entry name" value="NADH-ubiquinone oxidoreductase 51kDa subunit, iron-sulphur binding domain"/>
    <property type="match status" value="1"/>
</dbReference>
<reference evidence="12" key="1">
    <citation type="journal article" date="2018" name="Int. J. Syst. Evol. Microbiol.">
        <title>Jatrophihabitans telluris sp. nov., isolated from sediment soil of lava forest wetlands and the emended description of the genus Jatrophihabitans.</title>
        <authorList>
            <person name="Lee K.C."/>
            <person name="Suh M.K."/>
            <person name="Eom M.K."/>
            <person name="Kim K.K."/>
            <person name="Kim J.S."/>
            <person name="Kim D.S."/>
            <person name="Ko S.H."/>
            <person name="Shin Y.K."/>
            <person name="Lee J.S."/>
        </authorList>
    </citation>
    <scope>NUCLEOTIDE SEQUENCE</scope>
    <source>
        <strain evidence="12">N237</strain>
    </source>
</reference>
<keyword evidence="7" id="KW-0479">Metal-binding</keyword>
<dbReference type="PANTHER" id="PTHR11780">
    <property type="entry name" value="NADH-UBIQUINONE OXIDOREDUCTASE FLAVOPROTEIN 1 NDUFV1"/>
    <property type="match status" value="1"/>
</dbReference>
<dbReference type="Proteomes" id="UP001056336">
    <property type="component" value="Chromosome"/>
</dbReference>
<name>A0ABY4QYP6_9ACTN</name>
<keyword evidence="13" id="KW-1185">Reference proteome</keyword>
<evidence type="ECO:0000256" key="5">
    <source>
        <dbReference type="ARBA" id="ARBA00022630"/>
    </source>
</evidence>